<dbReference type="SUPFAM" id="SSF88874">
    <property type="entry name" value="Receptor-binding domain of short tail fibre protein gp12"/>
    <property type="match status" value="1"/>
</dbReference>
<reference evidence="3" key="1">
    <citation type="journal article" date="2019" name="Int. J. Syst. Evol. Microbiol.">
        <title>The Global Catalogue of Microorganisms (GCM) 10K type strain sequencing project: providing services to taxonomists for standard genome sequencing and annotation.</title>
        <authorList>
            <consortium name="The Broad Institute Genomics Platform"/>
            <consortium name="The Broad Institute Genome Sequencing Center for Infectious Disease"/>
            <person name="Wu L."/>
            <person name="Ma J."/>
        </authorList>
    </citation>
    <scope>NUCLEOTIDE SEQUENCE [LARGE SCALE GENOMIC DNA]</scope>
    <source>
        <strain evidence="3">KCTC 15012</strain>
    </source>
</reference>
<feature type="domain" description="Phage tail collar" evidence="1">
    <location>
        <begin position="7"/>
        <end position="61"/>
    </location>
</feature>
<dbReference type="InterPro" id="IPR011083">
    <property type="entry name" value="Phage_tail_collar_dom"/>
</dbReference>
<evidence type="ECO:0000259" key="1">
    <source>
        <dbReference type="Pfam" id="PF07484"/>
    </source>
</evidence>
<gene>
    <name evidence="2" type="ORF">ACFSNB_04555</name>
</gene>
<dbReference type="EMBL" id="JBHUIY010000006">
    <property type="protein sequence ID" value="MFD2233069.1"/>
    <property type="molecule type" value="Genomic_DNA"/>
</dbReference>
<evidence type="ECO:0000313" key="2">
    <source>
        <dbReference type="EMBL" id="MFD2233069.1"/>
    </source>
</evidence>
<dbReference type="RefSeq" id="WP_377314853.1">
    <property type="nucleotide sequence ID" value="NZ_JBHUIY010000006.1"/>
</dbReference>
<sequence length="179" mass="18601">MADSFIGEIRMFAGSYAPQGWLLCDGTTYQAQSYQALFSLIAGLFGGNGTTTFAVPNLCGNAAVGSGQGPGLTNRVLAATGGVEQVSLTEANFPSHTHALNCSSSLATQGVPNQTLALARVADTLHLYGDTSQGTDGTRFFNAAAITTSVGGNLPHDNMMPSIAVNYIICWNGIFPNFN</sequence>
<accession>A0ABW5C716</accession>
<keyword evidence="3" id="KW-1185">Reference proteome</keyword>
<dbReference type="Pfam" id="PF07484">
    <property type="entry name" value="Collar"/>
    <property type="match status" value="1"/>
</dbReference>
<comment type="caution">
    <text evidence="2">The sequence shown here is derived from an EMBL/GenBank/DDBJ whole genome shotgun (WGS) entry which is preliminary data.</text>
</comment>
<evidence type="ECO:0000313" key="3">
    <source>
        <dbReference type="Proteomes" id="UP001597296"/>
    </source>
</evidence>
<protein>
    <submittedName>
        <fullName evidence="2">Phage tail protein</fullName>
    </submittedName>
</protein>
<dbReference type="Gene3D" id="3.90.1340.10">
    <property type="entry name" value="Phage tail collar domain"/>
    <property type="match status" value="1"/>
</dbReference>
<dbReference type="InterPro" id="IPR037053">
    <property type="entry name" value="Phage_tail_collar_dom_sf"/>
</dbReference>
<name>A0ABW5C716_9PROT</name>
<proteinExistence type="predicted"/>
<organism evidence="2 3">
    <name type="scientific">Phaeospirillum tilakii</name>
    <dbReference type="NCBI Taxonomy" id="741673"/>
    <lineage>
        <taxon>Bacteria</taxon>
        <taxon>Pseudomonadati</taxon>
        <taxon>Pseudomonadota</taxon>
        <taxon>Alphaproteobacteria</taxon>
        <taxon>Rhodospirillales</taxon>
        <taxon>Rhodospirillaceae</taxon>
        <taxon>Phaeospirillum</taxon>
    </lineage>
</organism>
<dbReference type="Proteomes" id="UP001597296">
    <property type="component" value="Unassembled WGS sequence"/>
</dbReference>